<evidence type="ECO:0000313" key="2">
    <source>
        <dbReference type="Proteomes" id="UP000314294"/>
    </source>
</evidence>
<proteinExistence type="predicted"/>
<reference evidence="1 2" key="1">
    <citation type="submission" date="2019-03" db="EMBL/GenBank/DDBJ databases">
        <title>First draft genome of Liparis tanakae, snailfish: a comprehensive survey of snailfish specific genes.</title>
        <authorList>
            <person name="Kim W."/>
            <person name="Song I."/>
            <person name="Jeong J.-H."/>
            <person name="Kim D."/>
            <person name="Kim S."/>
            <person name="Ryu S."/>
            <person name="Song J.Y."/>
            <person name="Lee S.K."/>
        </authorList>
    </citation>
    <scope>NUCLEOTIDE SEQUENCE [LARGE SCALE GENOMIC DNA]</scope>
    <source>
        <tissue evidence="1">Muscle</tissue>
    </source>
</reference>
<evidence type="ECO:0000313" key="1">
    <source>
        <dbReference type="EMBL" id="TNN46811.1"/>
    </source>
</evidence>
<accession>A0A4Z2G0M4</accession>
<dbReference type="Proteomes" id="UP000314294">
    <property type="component" value="Unassembled WGS sequence"/>
</dbReference>
<protein>
    <submittedName>
        <fullName evidence="1">Uncharacterized protein</fullName>
    </submittedName>
</protein>
<comment type="caution">
    <text evidence="1">The sequence shown here is derived from an EMBL/GenBank/DDBJ whole genome shotgun (WGS) entry which is preliminary data.</text>
</comment>
<sequence>MYPTLDLPDYAALPLLRLVAARLSTAPCRKETGSSTSVRERPDIPAADEQNCFAHIGEDVNMSVPEEVLLFLLDELPADADG</sequence>
<dbReference type="EMBL" id="SRLO01000772">
    <property type="protein sequence ID" value="TNN46811.1"/>
    <property type="molecule type" value="Genomic_DNA"/>
</dbReference>
<name>A0A4Z2G0M4_9TELE</name>
<gene>
    <name evidence="1" type="ORF">EYF80_042961</name>
</gene>
<dbReference type="AlphaFoldDB" id="A0A4Z2G0M4"/>
<keyword evidence="2" id="KW-1185">Reference proteome</keyword>
<organism evidence="1 2">
    <name type="scientific">Liparis tanakae</name>
    <name type="common">Tanaka's snailfish</name>
    <dbReference type="NCBI Taxonomy" id="230148"/>
    <lineage>
        <taxon>Eukaryota</taxon>
        <taxon>Metazoa</taxon>
        <taxon>Chordata</taxon>
        <taxon>Craniata</taxon>
        <taxon>Vertebrata</taxon>
        <taxon>Euteleostomi</taxon>
        <taxon>Actinopterygii</taxon>
        <taxon>Neopterygii</taxon>
        <taxon>Teleostei</taxon>
        <taxon>Neoteleostei</taxon>
        <taxon>Acanthomorphata</taxon>
        <taxon>Eupercaria</taxon>
        <taxon>Perciformes</taxon>
        <taxon>Cottioidei</taxon>
        <taxon>Cottales</taxon>
        <taxon>Liparidae</taxon>
        <taxon>Liparis</taxon>
    </lineage>
</organism>